<dbReference type="InterPro" id="IPR000182">
    <property type="entry name" value="GNAT_dom"/>
</dbReference>
<dbReference type="Pfam" id="PF00583">
    <property type="entry name" value="Acetyltransf_1"/>
    <property type="match status" value="1"/>
</dbReference>
<dbReference type="RefSeq" id="WP_087553524.1">
    <property type="nucleotide sequence ID" value="NZ_CP033133.1"/>
</dbReference>
<keyword evidence="1 4" id="KW-0808">Transferase</keyword>
<gene>
    <name evidence="4" type="ORF">CDG68_08815</name>
</gene>
<evidence type="ECO:0000313" key="5">
    <source>
        <dbReference type="Proteomes" id="UP000279962"/>
    </source>
</evidence>
<dbReference type="InterPro" id="IPR050680">
    <property type="entry name" value="YpeA/RimI_acetyltransf"/>
</dbReference>
<name>A0A3G2T0M1_9GAMM</name>
<dbReference type="Gene3D" id="3.40.630.30">
    <property type="match status" value="1"/>
</dbReference>
<dbReference type="InterPro" id="IPR016181">
    <property type="entry name" value="Acyl_CoA_acyltransferase"/>
</dbReference>
<keyword evidence="2" id="KW-0012">Acyltransferase</keyword>
<proteinExistence type="predicted"/>
<dbReference type="Proteomes" id="UP000279962">
    <property type="component" value="Chromosome"/>
</dbReference>
<dbReference type="PROSITE" id="PS51186">
    <property type="entry name" value="GNAT"/>
    <property type="match status" value="1"/>
</dbReference>
<dbReference type="SUPFAM" id="SSF55729">
    <property type="entry name" value="Acyl-CoA N-acyltransferases (Nat)"/>
    <property type="match status" value="1"/>
</dbReference>
<accession>A0A3G2T0M1</accession>
<dbReference type="PANTHER" id="PTHR43420">
    <property type="entry name" value="ACETYLTRANSFERASE"/>
    <property type="match status" value="1"/>
</dbReference>
<evidence type="ECO:0000313" key="4">
    <source>
        <dbReference type="EMBL" id="AYO53720.1"/>
    </source>
</evidence>
<sequence>MNFILRPINLEQDIEDITNLTKQLGYPTNAENLYDRFKIISFDKNYHTLAVEFDHHIIAYTGFIRLKSWEIDGEFIKIQVFVVNENYRSQGIGRLLLNAVENFAKEHQIFRILLNSSNRPEREIAHKFYKDLGFEAKSTGFHKWVKFL</sequence>
<dbReference type="PANTHER" id="PTHR43420:SF47">
    <property type="entry name" value="N-ACETYLTRANSFERASE DOMAIN-CONTAINING PROTEIN"/>
    <property type="match status" value="1"/>
</dbReference>
<dbReference type="CDD" id="cd04301">
    <property type="entry name" value="NAT_SF"/>
    <property type="match status" value="1"/>
</dbReference>
<organism evidence="4 5">
    <name type="scientific">Acinetobacter wuhouensis</name>
    <dbReference type="NCBI Taxonomy" id="1879050"/>
    <lineage>
        <taxon>Bacteria</taxon>
        <taxon>Pseudomonadati</taxon>
        <taxon>Pseudomonadota</taxon>
        <taxon>Gammaproteobacteria</taxon>
        <taxon>Moraxellales</taxon>
        <taxon>Moraxellaceae</taxon>
        <taxon>Acinetobacter</taxon>
    </lineage>
</organism>
<dbReference type="EMBL" id="CP033133">
    <property type="protein sequence ID" value="AYO53720.1"/>
    <property type="molecule type" value="Genomic_DNA"/>
</dbReference>
<reference evidence="4 5" key="1">
    <citation type="submission" date="2018-10" db="EMBL/GenBank/DDBJ databases">
        <title>The complete genome of Acinetobacter wuhouensis strain WCHAW010062.</title>
        <authorList>
            <person name="Hu Y."/>
            <person name="Long H."/>
            <person name="Feng Y."/>
            <person name="Zong Z."/>
        </authorList>
    </citation>
    <scope>NUCLEOTIDE SEQUENCE [LARGE SCALE GENOMIC DNA]</scope>
    <source>
        <strain evidence="4 5">WCHAW010062</strain>
    </source>
</reference>
<dbReference type="AlphaFoldDB" id="A0A3G2T0M1"/>
<protein>
    <submittedName>
        <fullName evidence="4">GNAT family N-acetyltransferase</fullName>
    </submittedName>
</protein>
<dbReference type="GO" id="GO:0016747">
    <property type="term" value="F:acyltransferase activity, transferring groups other than amino-acyl groups"/>
    <property type="evidence" value="ECO:0007669"/>
    <property type="project" value="InterPro"/>
</dbReference>
<feature type="domain" description="N-acetyltransferase" evidence="3">
    <location>
        <begin position="3"/>
        <end position="148"/>
    </location>
</feature>
<evidence type="ECO:0000256" key="2">
    <source>
        <dbReference type="ARBA" id="ARBA00023315"/>
    </source>
</evidence>
<evidence type="ECO:0000256" key="1">
    <source>
        <dbReference type="ARBA" id="ARBA00022679"/>
    </source>
</evidence>
<evidence type="ECO:0000259" key="3">
    <source>
        <dbReference type="PROSITE" id="PS51186"/>
    </source>
</evidence>